<dbReference type="SUPFAM" id="SSF52821">
    <property type="entry name" value="Rhodanese/Cell cycle control phosphatase"/>
    <property type="match status" value="1"/>
</dbReference>
<evidence type="ECO:0000313" key="5">
    <source>
        <dbReference type="Proteomes" id="UP000789901"/>
    </source>
</evidence>
<comment type="caution">
    <text evidence="4">The sequence shown here is derived from an EMBL/GenBank/DDBJ whole genome shotgun (WGS) entry which is preliminary data.</text>
</comment>
<evidence type="ECO:0000313" key="4">
    <source>
        <dbReference type="EMBL" id="CAG8649239.1"/>
    </source>
</evidence>
<feature type="coiled-coil region" evidence="1">
    <location>
        <begin position="748"/>
        <end position="775"/>
    </location>
</feature>
<dbReference type="EMBL" id="CAJVQB010004928">
    <property type="protein sequence ID" value="CAG8649239.1"/>
    <property type="molecule type" value="Genomic_DNA"/>
</dbReference>
<reference evidence="4 5" key="1">
    <citation type="submission" date="2021-06" db="EMBL/GenBank/DDBJ databases">
        <authorList>
            <person name="Kallberg Y."/>
            <person name="Tangrot J."/>
            <person name="Rosling A."/>
        </authorList>
    </citation>
    <scope>NUCLEOTIDE SEQUENCE [LARGE SCALE GENOMIC DNA]</scope>
    <source>
        <strain evidence="4 5">120-4 pot B 10/14</strain>
    </source>
</reference>
<gene>
    <name evidence="4" type="ORF">GMARGA_LOCUS9266</name>
</gene>
<evidence type="ECO:0000259" key="3">
    <source>
        <dbReference type="PROSITE" id="PS50206"/>
    </source>
</evidence>
<feature type="region of interest" description="Disordered" evidence="2">
    <location>
        <begin position="186"/>
        <end position="213"/>
    </location>
</feature>
<name>A0ABN7UPY3_GIGMA</name>
<dbReference type="InterPro" id="IPR001763">
    <property type="entry name" value="Rhodanese-like_dom"/>
</dbReference>
<dbReference type="PROSITE" id="PS50206">
    <property type="entry name" value="RHODANESE_3"/>
    <property type="match status" value="1"/>
</dbReference>
<dbReference type="Gene3D" id="3.40.250.10">
    <property type="entry name" value="Rhodanese-like domain"/>
    <property type="match status" value="1"/>
</dbReference>
<keyword evidence="5" id="KW-1185">Reference proteome</keyword>
<feature type="region of interest" description="Disordered" evidence="2">
    <location>
        <begin position="452"/>
        <end position="474"/>
    </location>
</feature>
<feature type="compositionally biased region" description="Polar residues" evidence="2">
    <location>
        <begin position="462"/>
        <end position="472"/>
    </location>
</feature>
<feature type="coiled-coil region" evidence="1">
    <location>
        <begin position="802"/>
        <end position="829"/>
    </location>
</feature>
<feature type="compositionally biased region" description="Polar residues" evidence="2">
    <location>
        <begin position="195"/>
        <end position="210"/>
    </location>
</feature>
<keyword evidence="1" id="KW-0175">Coiled coil</keyword>
<proteinExistence type="predicted"/>
<feature type="coiled-coil region" evidence="1">
    <location>
        <begin position="608"/>
        <end position="635"/>
    </location>
</feature>
<dbReference type="CDD" id="cd00158">
    <property type="entry name" value="RHOD"/>
    <property type="match status" value="1"/>
</dbReference>
<accession>A0ABN7UPY3</accession>
<evidence type="ECO:0000256" key="1">
    <source>
        <dbReference type="SAM" id="Coils"/>
    </source>
</evidence>
<dbReference type="Proteomes" id="UP000789901">
    <property type="component" value="Unassembled WGS sequence"/>
</dbReference>
<organism evidence="4 5">
    <name type="scientific">Gigaspora margarita</name>
    <dbReference type="NCBI Taxonomy" id="4874"/>
    <lineage>
        <taxon>Eukaryota</taxon>
        <taxon>Fungi</taxon>
        <taxon>Fungi incertae sedis</taxon>
        <taxon>Mucoromycota</taxon>
        <taxon>Glomeromycotina</taxon>
        <taxon>Glomeromycetes</taxon>
        <taxon>Diversisporales</taxon>
        <taxon>Gigasporaceae</taxon>
        <taxon>Gigaspora</taxon>
    </lineage>
</organism>
<feature type="domain" description="Rhodanese" evidence="3">
    <location>
        <begin position="14"/>
        <end position="70"/>
    </location>
</feature>
<evidence type="ECO:0000256" key="2">
    <source>
        <dbReference type="SAM" id="MobiDB-lite"/>
    </source>
</evidence>
<dbReference type="Pfam" id="PF00581">
    <property type="entry name" value="Rhodanese"/>
    <property type="match status" value="1"/>
</dbReference>
<dbReference type="InterPro" id="IPR036873">
    <property type="entry name" value="Rhodanese-like_dom_sf"/>
</dbReference>
<protein>
    <submittedName>
        <fullName evidence="4">39430_t:CDS:1</fullName>
    </submittedName>
</protein>
<sequence>MTKENIDKEEFNKIKEQALIIDVRDKLEHQDLKSFPNSINVPYKDLIAEPEKYLPDKNKLIIAYCNFGGIDEKDKTKLRPGILQKILEDGKLFNYVSSGAKENDCQFILPNILEDFKKIFVEDLTMSDTIRLGDYGNPEAFKFLQDTISDEVNIIYEPEEYDLTEFEGIDNDILAAANIEVEVEKVNQEEEQQEPQSTNSEAENLSGGETSESERTIVLIGGTDGGKSALANVLAVFLVFKSEREIREKIIPYYNYLKINGMPTEYLTIVRVNFPAFENEEKVNEDREKLQNNKSDKIKEIFSSVDIIYVNNPPLEGSPEIVEVMGKIRKISQQRLFAYLATKNEISPPIILEQPLISLVDEAEKLESRQSLSSPAFLKKLMTEIEENTELATADDELLKRIKQLRLRLVELTHEKDLNDIFHFDLTGKSLIKNDYQPTDSLRFERVDFVGSGEDEDEGKNPESSKAAQNTEKQAKYIREIEKKAAEYPEWDKEISKIIGERGEHDTRKTTEKRIEEAIIEQAIHHNFSSHEKVWRDDLITPQQRREIFYDQRLDSGALIVWGLGMVEGVQNSLSLSGSDKKDEEKKVVAKVVKEETINEFLIEELLTKLAKEENAELRDKIKTQLENLSSEQINWVGKRLRLEDEEIAKLKKAIGLKKELSVLLDEAKRTNDYLELAKIVKEIENQSQEDKNKEATKIAGIERKFLGAKLDNFFQEANKENDYKKLSDYREKIVEFKNADLAIGGSKGKLEVELDKIDTRLKEMENEAARAEKFPPLPKDEKKNEENIKQWRIFQVKYNGEETVKTKLDEIKAQVKEQNDKYQVFEKEINNITICKMISYFRFLDIEGDYIVTALRDGGSDFTILQNDIDKLKNLSQGGGSLLPVEKKFWATTNQKSITARLLELEKKLYLEQNKELNEYEKE</sequence>